<evidence type="ECO:0000313" key="2">
    <source>
        <dbReference type="Proteomes" id="UP000708208"/>
    </source>
</evidence>
<sequence length="184" mass="20405">LEVPGPDGSPIKVEVLEVKPELSVEDLSKPIFSKKKVKKTITGPKESPTTHFVEAIGPDGTQMIVEINESDLKEEEKRILSIKSKVKKPKAPSQVITDVEKKSKKRGKPFPKVEFTEIVGPDGKPTMVVVEETLSIEDVSPDGKLVLFELSDQQEEDLTQEEKLKVRKVKKIPRKPSVSEGALN</sequence>
<proteinExistence type="predicted"/>
<protein>
    <submittedName>
        <fullName evidence="1">Uncharacterized protein</fullName>
    </submittedName>
</protein>
<keyword evidence="2" id="KW-1185">Reference proteome</keyword>
<evidence type="ECO:0000313" key="1">
    <source>
        <dbReference type="EMBL" id="CAG7828946.1"/>
    </source>
</evidence>
<feature type="non-terminal residue" evidence="1">
    <location>
        <position position="184"/>
    </location>
</feature>
<accession>A0A8J2Q0L7</accession>
<dbReference type="AlphaFoldDB" id="A0A8J2Q0L7"/>
<name>A0A8J2Q0L7_9HEXA</name>
<reference evidence="1" key="1">
    <citation type="submission" date="2021-06" db="EMBL/GenBank/DDBJ databases">
        <authorList>
            <person name="Hodson N. C."/>
            <person name="Mongue J. A."/>
            <person name="Jaron S. K."/>
        </authorList>
    </citation>
    <scope>NUCLEOTIDE SEQUENCE</scope>
</reference>
<gene>
    <name evidence="1" type="ORF">AFUS01_LOCUS38839</name>
</gene>
<dbReference type="EMBL" id="CAJVCH010549468">
    <property type="protein sequence ID" value="CAG7828946.1"/>
    <property type="molecule type" value="Genomic_DNA"/>
</dbReference>
<dbReference type="Proteomes" id="UP000708208">
    <property type="component" value="Unassembled WGS sequence"/>
</dbReference>
<feature type="non-terminal residue" evidence="1">
    <location>
        <position position="1"/>
    </location>
</feature>
<comment type="caution">
    <text evidence="1">The sequence shown here is derived from an EMBL/GenBank/DDBJ whole genome shotgun (WGS) entry which is preliminary data.</text>
</comment>
<organism evidence="1 2">
    <name type="scientific">Allacma fusca</name>
    <dbReference type="NCBI Taxonomy" id="39272"/>
    <lineage>
        <taxon>Eukaryota</taxon>
        <taxon>Metazoa</taxon>
        <taxon>Ecdysozoa</taxon>
        <taxon>Arthropoda</taxon>
        <taxon>Hexapoda</taxon>
        <taxon>Collembola</taxon>
        <taxon>Symphypleona</taxon>
        <taxon>Sminthuridae</taxon>
        <taxon>Allacma</taxon>
    </lineage>
</organism>